<dbReference type="KEGG" id="hli:HLI_04655"/>
<dbReference type="EMBL" id="CP026118">
    <property type="protein sequence ID" value="QAS51564.1"/>
    <property type="molecule type" value="Genomic_DNA"/>
</dbReference>
<gene>
    <name evidence="2" type="ORF">HLI_04655</name>
</gene>
<dbReference type="RefSeq" id="WP_128523423.1">
    <property type="nucleotide sequence ID" value="NZ_CANLVY010000003.1"/>
</dbReference>
<proteinExistence type="predicted"/>
<reference evidence="2 3" key="1">
    <citation type="submission" date="2018-01" db="EMBL/GenBank/DDBJ databases">
        <title>The whole genome sequencing and assembly of Halobacillus litoralis ERB031 strain.</title>
        <authorList>
            <person name="Lee S.-J."/>
            <person name="Park M.-K."/>
            <person name="Kim J.-Y."/>
            <person name="Lee Y.-J."/>
            <person name="Yi H."/>
            <person name="Bahn Y.-S."/>
            <person name="Kim J.F."/>
            <person name="Lee D.-W."/>
        </authorList>
    </citation>
    <scope>NUCLEOTIDE SEQUENCE [LARGE SCALE GENOMIC DNA]</scope>
    <source>
        <strain evidence="2 3">ERB 031</strain>
    </source>
</reference>
<evidence type="ECO:0000313" key="3">
    <source>
        <dbReference type="Proteomes" id="UP000287756"/>
    </source>
</evidence>
<evidence type="ECO:0000256" key="1">
    <source>
        <dbReference type="SAM" id="MobiDB-lite"/>
    </source>
</evidence>
<dbReference type="AlphaFoldDB" id="A0A410M9Z9"/>
<name>A0A410M9Z9_9BACI</name>
<accession>A0A410M9Z9</accession>
<organism evidence="2 3">
    <name type="scientific">Halobacillus litoralis</name>
    <dbReference type="NCBI Taxonomy" id="45668"/>
    <lineage>
        <taxon>Bacteria</taxon>
        <taxon>Bacillati</taxon>
        <taxon>Bacillota</taxon>
        <taxon>Bacilli</taxon>
        <taxon>Bacillales</taxon>
        <taxon>Bacillaceae</taxon>
        <taxon>Halobacillus</taxon>
    </lineage>
</organism>
<sequence length="90" mass="10495">MKKQHDDSHIGSTEIPVPSKVETSEKHKDLKAKLLHETQEYLDIEENRAAFAKLAEIFDTVYSLTEHHGASMTELELMHQKWHKENLKKD</sequence>
<dbReference type="Proteomes" id="UP000287756">
    <property type="component" value="Chromosome"/>
</dbReference>
<feature type="region of interest" description="Disordered" evidence="1">
    <location>
        <begin position="1"/>
        <end position="25"/>
    </location>
</feature>
<protein>
    <submittedName>
        <fullName evidence="2">Uncharacterized protein</fullName>
    </submittedName>
</protein>
<evidence type="ECO:0000313" key="2">
    <source>
        <dbReference type="EMBL" id="QAS51564.1"/>
    </source>
</evidence>